<protein>
    <submittedName>
        <fullName evidence="2">Uncharacterized protein</fullName>
    </submittedName>
</protein>
<proteinExistence type="predicted"/>
<evidence type="ECO:0000313" key="3">
    <source>
        <dbReference type="Proteomes" id="UP000824540"/>
    </source>
</evidence>
<dbReference type="AlphaFoldDB" id="A0A8T2PBX8"/>
<accession>A0A8T2PBX8</accession>
<reference evidence="2" key="1">
    <citation type="thesis" date="2021" institute="BYU ScholarsArchive" country="Provo, UT, USA">
        <title>Applications of and Algorithms for Genome Assembly and Genomic Analyses with an Emphasis on Marine Teleosts.</title>
        <authorList>
            <person name="Pickett B.D."/>
        </authorList>
    </citation>
    <scope>NUCLEOTIDE SEQUENCE</scope>
    <source>
        <strain evidence="2">HI-2016</strain>
    </source>
</reference>
<feature type="region of interest" description="Disordered" evidence="1">
    <location>
        <begin position="61"/>
        <end position="86"/>
    </location>
</feature>
<dbReference type="EMBL" id="JAFBMS010000014">
    <property type="protein sequence ID" value="KAG9347132.1"/>
    <property type="molecule type" value="Genomic_DNA"/>
</dbReference>
<feature type="region of interest" description="Disordered" evidence="1">
    <location>
        <begin position="1"/>
        <end position="24"/>
    </location>
</feature>
<sequence>MTVSAERKGTQLASCQSSEEKTGCGEQQECVTVLSASLREEVFVCARPCVRAFTPSSLGGGGANVDFHDSRKEGADRGAKKTTSGC</sequence>
<keyword evidence="3" id="KW-1185">Reference proteome</keyword>
<feature type="compositionally biased region" description="Basic and acidic residues" evidence="1">
    <location>
        <begin position="66"/>
        <end position="79"/>
    </location>
</feature>
<comment type="caution">
    <text evidence="2">The sequence shown here is derived from an EMBL/GenBank/DDBJ whole genome shotgun (WGS) entry which is preliminary data.</text>
</comment>
<dbReference type="Proteomes" id="UP000824540">
    <property type="component" value="Unassembled WGS sequence"/>
</dbReference>
<evidence type="ECO:0000256" key="1">
    <source>
        <dbReference type="SAM" id="MobiDB-lite"/>
    </source>
</evidence>
<evidence type="ECO:0000313" key="2">
    <source>
        <dbReference type="EMBL" id="KAG9347132.1"/>
    </source>
</evidence>
<gene>
    <name evidence="2" type="ORF">JZ751_006059</name>
</gene>
<name>A0A8T2PBX8_9TELE</name>
<organism evidence="2 3">
    <name type="scientific">Albula glossodonta</name>
    <name type="common">roundjaw bonefish</name>
    <dbReference type="NCBI Taxonomy" id="121402"/>
    <lineage>
        <taxon>Eukaryota</taxon>
        <taxon>Metazoa</taxon>
        <taxon>Chordata</taxon>
        <taxon>Craniata</taxon>
        <taxon>Vertebrata</taxon>
        <taxon>Euteleostomi</taxon>
        <taxon>Actinopterygii</taxon>
        <taxon>Neopterygii</taxon>
        <taxon>Teleostei</taxon>
        <taxon>Albuliformes</taxon>
        <taxon>Albulidae</taxon>
        <taxon>Albula</taxon>
    </lineage>
</organism>